<dbReference type="AlphaFoldDB" id="A0AAD4QLA9"/>
<comment type="caution">
    <text evidence="2">The sequence shown here is derived from an EMBL/GenBank/DDBJ whole genome shotgun (WGS) entry which is preliminary data.</text>
</comment>
<accession>A0AAD4QLA9</accession>
<gene>
    <name evidence="2" type="ORF">B0F90DRAFT_1716787</name>
</gene>
<keyword evidence="1" id="KW-0732">Signal</keyword>
<proteinExistence type="predicted"/>
<sequence>MFYPVLTFFFTLSRWGTCYDCGDQVTCKELIGFAEDKLLPWGNYAGSNHKSYAGLHLESKCGAASSKPIFSEVTYHAMNDGEGFSLSVALEKLLVAACFTWARDQVVILAQRQSSGELLA</sequence>
<keyword evidence="3" id="KW-1185">Reference proteome</keyword>
<evidence type="ECO:0000313" key="2">
    <source>
        <dbReference type="EMBL" id="KAI0301676.1"/>
    </source>
</evidence>
<dbReference type="Proteomes" id="UP001203297">
    <property type="component" value="Unassembled WGS sequence"/>
</dbReference>
<dbReference type="EMBL" id="WTXG01000013">
    <property type="protein sequence ID" value="KAI0301676.1"/>
    <property type="molecule type" value="Genomic_DNA"/>
</dbReference>
<feature type="signal peptide" evidence="1">
    <location>
        <begin position="1"/>
        <end position="18"/>
    </location>
</feature>
<evidence type="ECO:0000256" key="1">
    <source>
        <dbReference type="SAM" id="SignalP"/>
    </source>
</evidence>
<protein>
    <submittedName>
        <fullName evidence="2">Uncharacterized protein</fullName>
    </submittedName>
</protein>
<organism evidence="2 3">
    <name type="scientific">Multifurca ochricompacta</name>
    <dbReference type="NCBI Taxonomy" id="376703"/>
    <lineage>
        <taxon>Eukaryota</taxon>
        <taxon>Fungi</taxon>
        <taxon>Dikarya</taxon>
        <taxon>Basidiomycota</taxon>
        <taxon>Agaricomycotina</taxon>
        <taxon>Agaricomycetes</taxon>
        <taxon>Russulales</taxon>
        <taxon>Russulaceae</taxon>
        <taxon>Multifurca</taxon>
    </lineage>
</organism>
<feature type="chain" id="PRO_5042142901" evidence="1">
    <location>
        <begin position="19"/>
        <end position="120"/>
    </location>
</feature>
<name>A0AAD4QLA9_9AGAM</name>
<evidence type="ECO:0000313" key="3">
    <source>
        <dbReference type="Proteomes" id="UP001203297"/>
    </source>
</evidence>
<reference evidence="2" key="1">
    <citation type="journal article" date="2022" name="New Phytol.">
        <title>Evolutionary transition to the ectomycorrhizal habit in the genomes of a hyperdiverse lineage of mushroom-forming fungi.</title>
        <authorList>
            <person name="Looney B."/>
            <person name="Miyauchi S."/>
            <person name="Morin E."/>
            <person name="Drula E."/>
            <person name="Courty P.E."/>
            <person name="Kohler A."/>
            <person name="Kuo A."/>
            <person name="LaButti K."/>
            <person name="Pangilinan J."/>
            <person name="Lipzen A."/>
            <person name="Riley R."/>
            <person name="Andreopoulos W."/>
            <person name="He G."/>
            <person name="Johnson J."/>
            <person name="Nolan M."/>
            <person name="Tritt A."/>
            <person name="Barry K.W."/>
            <person name="Grigoriev I.V."/>
            <person name="Nagy L.G."/>
            <person name="Hibbett D."/>
            <person name="Henrissat B."/>
            <person name="Matheny P.B."/>
            <person name="Labbe J."/>
            <person name="Martin F.M."/>
        </authorList>
    </citation>
    <scope>NUCLEOTIDE SEQUENCE</scope>
    <source>
        <strain evidence="2">BPL690</strain>
    </source>
</reference>